<protein>
    <submittedName>
        <fullName evidence="1">Uncharacterized protein</fullName>
    </submittedName>
</protein>
<organism evidence="1 2">
    <name type="scientific">Dermacentor silvarum</name>
    <name type="common">Tick</name>
    <dbReference type="NCBI Taxonomy" id="543639"/>
    <lineage>
        <taxon>Eukaryota</taxon>
        <taxon>Metazoa</taxon>
        <taxon>Ecdysozoa</taxon>
        <taxon>Arthropoda</taxon>
        <taxon>Chelicerata</taxon>
        <taxon>Arachnida</taxon>
        <taxon>Acari</taxon>
        <taxon>Parasitiformes</taxon>
        <taxon>Ixodida</taxon>
        <taxon>Ixodoidea</taxon>
        <taxon>Ixodidae</taxon>
        <taxon>Rhipicephalinae</taxon>
        <taxon>Dermacentor</taxon>
    </lineage>
</organism>
<evidence type="ECO:0000313" key="2">
    <source>
        <dbReference type="Proteomes" id="UP000821865"/>
    </source>
</evidence>
<accession>A0ACB8CND8</accession>
<proteinExistence type="predicted"/>
<gene>
    <name evidence="1" type="ORF">HPB49_024374</name>
</gene>
<sequence length="345" mass="39096">MSVMALSYERHSIVRFGPCIDTIAFSMLSSSSSAHFDAFSHIDAFDIEVWLAVFVCIICLSCLLALSGWKAMPAQRRNCVTFFHWAYGYGWELLGLLFTESSPRRYSLASQRLLVTVWLMTVVVLSNTFGSLLKSKQAVSNFKPEVDGVDDLAARPYLTPIIPGGNYYQAFAEHSRSKSVKKVWERSRARGAFYMPTQLFSDSTLAQVAAHRAVVLVDHGSILLHMAGFCERQNIRTFVVASQPLDKSPYGYIFSRHIDEDFFRKLFVKFRRLQETGLMPKWMADSQGKWQRCIQSKDNVVNSISLQDAMPFFLLWGVMCGLAFCAFLSELGCGRLRQGRQTGRH</sequence>
<dbReference type="Proteomes" id="UP000821865">
    <property type="component" value="Chromosome 6"/>
</dbReference>
<comment type="caution">
    <text evidence="1">The sequence shown here is derived from an EMBL/GenBank/DDBJ whole genome shotgun (WGS) entry which is preliminary data.</text>
</comment>
<dbReference type="EMBL" id="CM023475">
    <property type="protein sequence ID" value="KAH7946400.1"/>
    <property type="molecule type" value="Genomic_DNA"/>
</dbReference>
<keyword evidence="2" id="KW-1185">Reference proteome</keyword>
<name>A0ACB8CND8_DERSI</name>
<reference evidence="1" key="1">
    <citation type="submission" date="2020-05" db="EMBL/GenBank/DDBJ databases">
        <title>Large-scale comparative analyses of tick genomes elucidate their genetic diversity and vector capacities.</title>
        <authorList>
            <person name="Jia N."/>
            <person name="Wang J."/>
            <person name="Shi W."/>
            <person name="Du L."/>
            <person name="Sun Y."/>
            <person name="Zhan W."/>
            <person name="Jiang J."/>
            <person name="Wang Q."/>
            <person name="Zhang B."/>
            <person name="Ji P."/>
            <person name="Sakyi L.B."/>
            <person name="Cui X."/>
            <person name="Yuan T."/>
            <person name="Jiang B."/>
            <person name="Yang W."/>
            <person name="Lam T.T.-Y."/>
            <person name="Chang Q."/>
            <person name="Ding S."/>
            <person name="Wang X."/>
            <person name="Zhu J."/>
            <person name="Ruan X."/>
            <person name="Zhao L."/>
            <person name="Wei J."/>
            <person name="Que T."/>
            <person name="Du C."/>
            <person name="Cheng J."/>
            <person name="Dai P."/>
            <person name="Han X."/>
            <person name="Huang E."/>
            <person name="Gao Y."/>
            <person name="Liu J."/>
            <person name="Shao H."/>
            <person name="Ye R."/>
            <person name="Li L."/>
            <person name="Wei W."/>
            <person name="Wang X."/>
            <person name="Wang C."/>
            <person name="Yang T."/>
            <person name="Huo Q."/>
            <person name="Li W."/>
            <person name="Guo W."/>
            <person name="Chen H."/>
            <person name="Zhou L."/>
            <person name="Ni X."/>
            <person name="Tian J."/>
            <person name="Zhou Y."/>
            <person name="Sheng Y."/>
            <person name="Liu T."/>
            <person name="Pan Y."/>
            <person name="Xia L."/>
            <person name="Li J."/>
            <person name="Zhao F."/>
            <person name="Cao W."/>
        </authorList>
    </citation>
    <scope>NUCLEOTIDE SEQUENCE</scope>
    <source>
        <strain evidence="1">Dsil-2018</strain>
    </source>
</reference>
<evidence type="ECO:0000313" key="1">
    <source>
        <dbReference type="EMBL" id="KAH7946400.1"/>
    </source>
</evidence>